<dbReference type="AlphaFoldDB" id="A0A918P8X9"/>
<gene>
    <name evidence="2" type="ORF">GCM10010365_07840</name>
</gene>
<name>A0A918P8X9_9ACTN</name>
<keyword evidence="3" id="KW-1185">Reference proteome</keyword>
<evidence type="ECO:0000313" key="3">
    <source>
        <dbReference type="Proteomes" id="UP000622166"/>
    </source>
</evidence>
<evidence type="ECO:0000256" key="1">
    <source>
        <dbReference type="SAM" id="SignalP"/>
    </source>
</evidence>
<evidence type="ECO:0000313" key="2">
    <source>
        <dbReference type="EMBL" id="GGY91834.1"/>
    </source>
</evidence>
<dbReference type="EMBL" id="BMVW01000001">
    <property type="protein sequence ID" value="GGY91834.1"/>
    <property type="molecule type" value="Genomic_DNA"/>
</dbReference>
<keyword evidence="1" id="KW-0732">Signal</keyword>
<dbReference type="Proteomes" id="UP000622166">
    <property type="component" value="Unassembled WGS sequence"/>
</dbReference>
<organism evidence="2 3">
    <name type="scientific">Streptomyces poonensis</name>
    <dbReference type="NCBI Taxonomy" id="68255"/>
    <lineage>
        <taxon>Bacteria</taxon>
        <taxon>Bacillati</taxon>
        <taxon>Actinomycetota</taxon>
        <taxon>Actinomycetes</taxon>
        <taxon>Kitasatosporales</taxon>
        <taxon>Streptomycetaceae</taxon>
        <taxon>Streptomyces</taxon>
    </lineage>
</organism>
<evidence type="ECO:0008006" key="4">
    <source>
        <dbReference type="Google" id="ProtNLM"/>
    </source>
</evidence>
<comment type="caution">
    <text evidence="2">The sequence shown here is derived from an EMBL/GenBank/DDBJ whole genome shotgun (WGS) entry which is preliminary data.</text>
</comment>
<reference evidence="2" key="2">
    <citation type="submission" date="2020-09" db="EMBL/GenBank/DDBJ databases">
        <authorList>
            <person name="Sun Q."/>
            <person name="Ohkuma M."/>
        </authorList>
    </citation>
    <scope>NUCLEOTIDE SEQUENCE</scope>
    <source>
        <strain evidence="2">JCM 4815</strain>
    </source>
</reference>
<reference evidence="2" key="1">
    <citation type="journal article" date="2014" name="Int. J. Syst. Evol. Microbiol.">
        <title>Complete genome sequence of Corynebacterium casei LMG S-19264T (=DSM 44701T), isolated from a smear-ripened cheese.</title>
        <authorList>
            <consortium name="US DOE Joint Genome Institute (JGI-PGF)"/>
            <person name="Walter F."/>
            <person name="Albersmeier A."/>
            <person name="Kalinowski J."/>
            <person name="Ruckert C."/>
        </authorList>
    </citation>
    <scope>NUCLEOTIDE SEQUENCE</scope>
    <source>
        <strain evidence="2">JCM 4815</strain>
    </source>
</reference>
<proteinExistence type="predicted"/>
<protein>
    <recommendedName>
        <fullName evidence="4">Secreted protein</fullName>
    </recommendedName>
</protein>
<sequence>MSFFSPPSSLFPASLLVPPQAVAASASDATPTATRVSLDIRRIVKFPILQSPAVGAEFGPAVGAEFGAH</sequence>
<feature type="chain" id="PRO_5036966418" description="Secreted protein" evidence="1">
    <location>
        <begin position="24"/>
        <end position="69"/>
    </location>
</feature>
<accession>A0A918P8X9</accession>
<feature type="signal peptide" evidence="1">
    <location>
        <begin position="1"/>
        <end position="23"/>
    </location>
</feature>